<protein>
    <submittedName>
        <fullName evidence="5">AraC family transcriptional regulator</fullName>
    </submittedName>
</protein>
<proteinExistence type="predicted"/>
<dbReference type="Proteomes" id="UP000235387">
    <property type="component" value="Unassembled WGS sequence"/>
</dbReference>
<dbReference type="PANTHER" id="PTHR46796">
    <property type="entry name" value="HTH-TYPE TRANSCRIPTIONAL ACTIVATOR RHAS-RELATED"/>
    <property type="match status" value="1"/>
</dbReference>
<dbReference type="PROSITE" id="PS01124">
    <property type="entry name" value="HTH_ARAC_FAMILY_2"/>
    <property type="match status" value="1"/>
</dbReference>
<dbReference type="RefSeq" id="WP_102390823.1">
    <property type="nucleotide sequence ID" value="NZ_MDAL01000018.1"/>
</dbReference>
<dbReference type="InterPro" id="IPR003313">
    <property type="entry name" value="AraC-bd"/>
</dbReference>
<evidence type="ECO:0000313" key="5">
    <source>
        <dbReference type="EMBL" id="PMN92325.1"/>
    </source>
</evidence>
<organism evidence="5 6">
    <name type="scientific">Enterovibrio norvegicus</name>
    <dbReference type="NCBI Taxonomy" id="188144"/>
    <lineage>
        <taxon>Bacteria</taxon>
        <taxon>Pseudomonadati</taxon>
        <taxon>Pseudomonadota</taxon>
        <taxon>Gammaproteobacteria</taxon>
        <taxon>Vibrionales</taxon>
        <taxon>Vibrionaceae</taxon>
        <taxon>Enterovibrio</taxon>
    </lineage>
</organism>
<dbReference type="GO" id="GO:0043565">
    <property type="term" value="F:sequence-specific DNA binding"/>
    <property type="evidence" value="ECO:0007669"/>
    <property type="project" value="InterPro"/>
</dbReference>
<accession>A0A2N7LB31</accession>
<keyword evidence="2" id="KW-0238">DNA-binding</keyword>
<dbReference type="STRING" id="1190603.A1OO_15745"/>
<dbReference type="SUPFAM" id="SSF51215">
    <property type="entry name" value="Regulatory protein AraC"/>
    <property type="match status" value="1"/>
</dbReference>
<evidence type="ECO:0000256" key="3">
    <source>
        <dbReference type="ARBA" id="ARBA00023163"/>
    </source>
</evidence>
<evidence type="ECO:0000256" key="2">
    <source>
        <dbReference type="ARBA" id="ARBA00023125"/>
    </source>
</evidence>
<dbReference type="InterPro" id="IPR018060">
    <property type="entry name" value="HTH_AraC"/>
</dbReference>
<evidence type="ECO:0000256" key="1">
    <source>
        <dbReference type="ARBA" id="ARBA00023015"/>
    </source>
</evidence>
<reference evidence="6" key="1">
    <citation type="submission" date="2016-07" db="EMBL/GenBank/DDBJ databases">
        <title>Nontailed viruses are major unrecognized killers of bacteria in the ocean.</title>
        <authorList>
            <person name="Kauffman K."/>
            <person name="Hussain F."/>
            <person name="Yang J."/>
            <person name="Arevalo P."/>
            <person name="Brown J."/>
            <person name="Cutler M."/>
            <person name="Kelly L."/>
            <person name="Polz M.F."/>
        </authorList>
    </citation>
    <scope>NUCLEOTIDE SEQUENCE [LARGE SCALE GENOMIC DNA]</scope>
    <source>
        <strain evidence="6">10N.261.45.A10</strain>
    </source>
</reference>
<dbReference type="Gene3D" id="1.10.10.60">
    <property type="entry name" value="Homeodomain-like"/>
    <property type="match status" value="2"/>
</dbReference>
<dbReference type="PANTHER" id="PTHR46796:SF2">
    <property type="entry name" value="TRANSCRIPTIONAL REGULATORY PROTEIN"/>
    <property type="match status" value="1"/>
</dbReference>
<dbReference type="Pfam" id="PF12833">
    <property type="entry name" value="HTH_18"/>
    <property type="match status" value="1"/>
</dbReference>
<dbReference type="Pfam" id="PF02311">
    <property type="entry name" value="AraC_binding"/>
    <property type="match status" value="1"/>
</dbReference>
<dbReference type="EMBL" id="MDAL01000018">
    <property type="protein sequence ID" value="PMN92325.1"/>
    <property type="molecule type" value="Genomic_DNA"/>
</dbReference>
<keyword evidence="3" id="KW-0804">Transcription</keyword>
<keyword evidence="1" id="KW-0805">Transcription regulation</keyword>
<evidence type="ECO:0000313" key="6">
    <source>
        <dbReference type="Proteomes" id="UP000235387"/>
    </source>
</evidence>
<dbReference type="GO" id="GO:0003700">
    <property type="term" value="F:DNA-binding transcription factor activity"/>
    <property type="evidence" value="ECO:0007669"/>
    <property type="project" value="InterPro"/>
</dbReference>
<dbReference type="InterPro" id="IPR050204">
    <property type="entry name" value="AraC_XylS_family_regulators"/>
</dbReference>
<comment type="caution">
    <text evidence="5">The sequence shown here is derived from an EMBL/GenBank/DDBJ whole genome shotgun (WGS) entry which is preliminary data.</text>
</comment>
<evidence type="ECO:0000259" key="4">
    <source>
        <dbReference type="PROSITE" id="PS01124"/>
    </source>
</evidence>
<dbReference type="InterPro" id="IPR037923">
    <property type="entry name" value="HTH-like"/>
</dbReference>
<dbReference type="AlphaFoldDB" id="A0A2N7LB31"/>
<dbReference type="SMART" id="SM00342">
    <property type="entry name" value="HTH_ARAC"/>
    <property type="match status" value="1"/>
</dbReference>
<dbReference type="InterPro" id="IPR009057">
    <property type="entry name" value="Homeodomain-like_sf"/>
</dbReference>
<name>A0A2N7LB31_9GAMM</name>
<sequence length="282" mass="31565">MDSSNRFQFVNSTHLNGVSVLDANMRDFAYDKHAHEEFSIGVTLQGRQDFFCQGAFHRNPAGSVLLFNPEDVHDGCSGGLQDLEYLMLYVHPESVESQFRALGVKQPNALRIEGCRIDNVDLRNQALIMASLLKDPQSSRIEQESALFQLSHAMVSSAGLLDEMETSSRKESLLLRAKDYIQANLHKDIAIDDIANAASMSKFHFIRLFRAQFGITPHQYVLNCRINGARKALETGLPSSDVAQAFGFSDSSHLNRRFKRAYGMTPKQYQLQIRALPPPASS</sequence>
<feature type="domain" description="HTH araC/xylS-type" evidence="4">
    <location>
        <begin position="175"/>
        <end position="272"/>
    </location>
</feature>
<gene>
    <name evidence="5" type="ORF">BCT23_15165</name>
</gene>
<dbReference type="SUPFAM" id="SSF46689">
    <property type="entry name" value="Homeodomain-like"/>
    <property type="match status" value="2"/>
</dbReference>